<gene>
    <name evidence="1" type="ORF">KSZ_03670</name>
</gene>
<keyword evidence="2" id="KW-1185">Reference proteome</keyword>
<accession>A0ABQ3VA33</accession>
<evidence type="ECO:0000313" key="2">
    <source>
        <dbReference type="Proteomes" id="UP000635565"/>
    </source>
</evidence>
<dbReference type="EMBL" id="BNJJ01000001">
    <property type="protein sequence ID" value="GHO82361.1"/>
    <property type="molecule type" value="Genomic_DNA"/>
</dbReference>
<proteinExistence type="predicted"/>
<dbReference type="SUPFAM" id="SSF48452">
    <property type="entry name" value="TPR-like"/>
    <property type="match status" value="1"/>
</dbReference>
<dbReference type="Proteomes" id="UP000635565">
    <property type="component" value="Unassembled WGS sequence"/>
</dbReference>
<reference evidence="1 2" key="1">
    <citation type="journal article" date="2021" name="Int. J. Syst. Evol. Microbiol.">
        <title>Reticulibacter mediterranei gen. nov., sp. nov., within the new family Reticulibacteraceae fam. nov., and Ktedonospora formicarum gen. nov., sp. nov., Ktedonobacter robiniae sp. nov., Dictyobacter formicarum sp. nov. and Dictyobacter arantiisoli sp. nov., belonging to the class Ktedonobacteria.</title>
        <authorList>
            <person name="Yabe S."/>
            <person name="Zheng Y."/>
            <person name="Wang C.M."/>
            <person name="Sakai Y."/>
            <person name="Abe K."/>
            <person name="Yokota A."/>
            <person name="Donadio S."/>
            <person name="Cavaletti L."/>
            <person name="Monciardini P."/>
        </authorList>
    </citation>
    <scope>NUCLEOTIDE SEQUENCE [LARGE SCALE GENOMIC DNA]</scope>
    <source>
        <strain evidence="1 2">SOSP1-9</strain>
    </source>
</reference>
<dbReference type="InterPro" id="IPR011990">
    <property type="entry name" value="TPR-like_helical_dom_sf"/>
</dbReference>
<evidence type="ECO:0000313" key="1">
    <source>
        <dbReference type="EMBL" id="GHO82361.1"/>
    </source>
</evidence>
<dbReference type="Gene3D" id="1.25.40.10">
    <property type="entry name" value="Tetratricopeptide repeat domain"/>
    <property type="match status" value="1"/>
</dbReference>
<name>A0ABQ3VA33_9CHLR</name>
<sequence>MGIAYEKYPGDRQNEPGYLRTINASYHTLILWDGLNHLELGQPLKAHKILQEIPTLEPTEQIPERIRVELLNYQAKALAAVRDLEQACAYIKTAVEASTVIGSRKRFQEAFTVFQQMKEVWPTEARIYDLGNLFLQRMINLVD</sequence>
<organism evidence="1 2">
    <name type="scientific">Dictyobacter formicarum</name>
    <dbReference type="NCBI Taxonomy" id="2778368"/>
    <lineage>
        <taxon>Bacteria</taxon>
        <taxon>Bacillati</taxon>
        <taxon>Chloroflexota</taxon>
        <taxon>Ktedonobacteria</taxon>
        <taxon>Ktedonobacterales</taxon>
        <taxon>Dictyobacteraceae</taxon>
        <taxon>Dictyobacter</taxon>
    </lineage>
</organism>
<protein>
    <recommendedName>
        <fullName evidence="3">Tetratrico peptide repeat group 5 domain-containing protein</fullName>
    </recommendedName>
</protein>
<evidence type="ECO:0008006" key="3">
    <source>
        <dbReference type="Google" id="ProtNLM"/>
    </source>
</evidence>
<comment type="caution">
    <text evidence="1">The sequence shown here is derived from an EMBL/GenBank/DDBJ whole genome shotgun (WGS) entry which is preliminary data.</text>
</comment>